<dbReference type="SUPFAM" id="SSF89796">
    <property type="entry name" value="CoA-transferase family III (CaiB/BaiF)"/>
    <property type="match status" value="1"/>
</dbReference>
<dbReference type="PANTHER" id="PTHR48207">
    <property type="entry name" value="SUCCINATE--HYDROXYMETHYLGLUTARATE COA-TRANSFERASE"/>
    <property type="match status" value="1"/>
</dbReference>
<dbReference type="Gene3D" id="3.30.1540.10">
    <property type="entry name" value="formyl-coa transferase, domain 3"/>
    <property type="match status" value="1"/>
</dbReference>
<protein>
    <submittedName>
        <fullName evidence="2">Carnitine dehydratase</fullName>
    </submittedName>
</protein>
<dbReference type="Proteomes" id="UP000076574">
    <property type="component" value="Unassembled WGS sequence"/>
</dbReference>
<evidence type="ECO:0000313" key="2">
    <source>
        <dbReference type="EMBL" id="KZD22274.1"/>
    </source>
</evidence>
<gene>
    <name evidence="2" type="ORF">A4A58_09510</name>
</gene>
<dbReference type="EMBL" id="LVYV01000023">
    <property type="protein sequence ID" value="KZD22274.1"/>
    <property type="molecule type" value="Genomic_DNA"/>
</dbReference>
<sequence length="388" mass="42182">MDQEMRALPLSGVTVVSLEQAIAAPLASRHLADWGARVIKIERPGRGDFCRDYDFVLNGMSSQFVWTNRSKESLALDIKQPQDRDALESLLAGADVFLQNLAPGAAQRLGLDAKALVERFPRLIACDISGYGSGGPYSDKKAYDLLVQCETGLLSINGSEDHPAKGAIAIADIATGMYVLNGVLMALYARERTGRGTAFEVSLFDAMTEWMSYPSLYTAGAGKPLKRTGMRHATIAPYGPFRAGDGKTVFFGIQNEREWLSLCTNVLGDADLASDPRFVTNPDRMTNRDELERLIESRIAGTTSDQLLAQLEEASIANARLNSVEEFIDHPQLHSRHRVVNVGTPNGAVTSYLPAITIPGLTPQMGPVPAVGQHTDAILSELRERARP</sequence>
<dbReference type="Gene3D" id="3.40.50.10540">
    <property type="entry name" value="Crotonobetainyl-coa:carnitine coa-transferase, domain 1"/>
    <property type="match status" value="1"/>
</dbReference>
<dbReference type="AlphaFoldDB" id="A0A163YL54"/>
<dbReference type="InterPro" id="IPR003673">
    <property type="entry name" value="CoA-Trfase_fam_III"/>
</dbReference>
<dbReference type="InterPro" id="IPR050483">
    <property type="entry name" value="CoA-transferase_III_domain"/>
</dbReference>
<dbReference type="STRING" id="943830.A4A58_09510"/>
<dbReference type="InterPro" id="IPR044855">
    <property type="entry name" value="CoA-Trfase_III_dom3_sf"/>
</dbReference>
<evidence type="ECO:0000256" key="1">
    <source>
        <dbReference type="ARBA" id="ARBA00022679"/>
    </source>
</evidence>
<dbReference type="PANTHER" id="PTHR48207:SF3">
    <property type="entry name" value="SUCCINATE--HYDROXYMETHYLGLUTARATE COA-TRANSFERASE"/>
    <property type="match status" value="1"/>
</dbReference>
<keyword evidence="1" id="KW-0808">Transferase</keyword>
<dbReference type="Pfam" id="PF02515">
    <property type="entry name" value="CoA_transf_3"/>
    <property type="match status" value="1"/>
</dbReference>
<dbReference type="InterPro" id="IPR023606">
    <property type="entry name" value="CoA-Trfase_III_dom_1_sf"/>
</dbReference>
<organism evidence="2 3">
    <name type="scientific">Tardiphaga robiniae</name>
    <dbReference type="NCBI Taxonomy" id="943830"/>
    <lineage>
        <taxon>Bacteria</taxon>
        <taxon>Pseudomonadati</taxon>
        <taxon>Pseudomonadota</taxon>
        <taxon>Alphaproteobacteria</taxon>
        <taxon>Hyphomicrobiales</taxon>
        <taxon>Nitrobacteraceae</taxon>
        <taxon>Tardiphaga</taxon>
    </lineage>
</organism>
<dbReference type="GO" id="GO:0008410">
    <property type="term" value="F:CoA-transferase activity"/>
    <property type="evidence" value="ECO:0007669"/>
    <property type="project" value="TreeGrafter"/>
</dbReference>
<keyword evidence="3" id="KW-1185">Reference proteome</keyword>
<name>A0A163YL54_9BRAD</name>
<evidence type="ECO:0000313" key="3">
    <source>
        <dbReference type="Proteomes" id="UP000076574"/>
    </source>
</evidence>
<reference evidence="2 3" key="1">
    <citation type="submission" date="2016-03" db="EMBL/GenBank/DDBJ databases">
        <title>Microsymbionts genomes from the relict species Vavilovia formosa (Stev.) Fed.</title>
        <authorList>
            <person name="Kopat V."/>
            <person name="Chirak E."/>
            <person name="Kimeklis A."/>
            <person name="Andronov E."/>
        </authorList>
    </citation>
    <scope>NUCLEOTIDE SEQUENCE [LARGE SCALE GENOMIC DNA]</scope>
    <source>
        <strain evidence="2 3">Vaf07</strain>
    </source>
</reference>
<proteinExistence type="predicted"/>
<comment type="caution">
    <text evidence="2">The sequence shown here is derived from an EMBL/GenBank/DDBJ whole genome shotgun (WGS) entry which is preliminary data.</text>
</comment>
<accession>A0A163YL54</accession>